<dbReference type="AlphaFoldDB" id="N6TWF1"/>
<dbReference type="InterPro" id="IPR004119">
    <property type="entry name" value="EcKL"/>
</dbReference>
<feature type="non-terminal residue" evidence="1">
    <location>
        <position position="1"/>
    </location>
</feature>
<evidence type="ECO:0000313" key="1">
    <source>
        <dbReference type="EMBL" id="ENN73575.1"/>
    </source>
</evidence>
<dbReference type="OrthoDB" id="190089at2759"/>
<dbReference type="HOGENOM" id="CLU_010718_6_0_1"/>
<dbReference type="PANTHER" id="PTHR11012">
    <property type="entry name" value="PROTEIN KINASE-LIKE DOMAIN-CONTAINING"/>
    <property type="match status" value="1"/>
</dbReference>
<dbReference type="SUPFAM" id="SSF56112">
    <property type="entry name" value="Protein kinase-like (PK-like)"/>
    <property type="match status" value="1"/>
</dbReference>
<reference evidence="1" key="1">
    <citation type="journal article" date="2013" name="Genome Biol.">
        <title>Draft genome of the mountain pine beetle, Dendroctonus ponderosae Hopkins, a major forest pest.</title>
        <authorList>
            <person name="Keeling C.I."/>
            <person name="Yuen M.M."/>
            <person name="Liao N.Y."/>
            <person name="Docking T.R."/>
            <person name="Chan S.K."/>
            <person name="Taylor G.A."/>
            <person name="Palmquist D.L."/>
            <person name="Jackman S.D."/>
            <person name="Nguyen A."/>
            <person name="Li M."/>
            <person name="Henderson H."/>
            <person name="Janes J.K."/>
            <person name="Zhao Y."/>
            <person name="Pandoh P."/>
            <person name="Moore R."/>
            <person name="Sperling F.A."/>
            <person name="Huber D.P."/>
            <person name="Birol I."/>
            <person name="Jones S.J."/>
            <person name="Bohlmann J."/>
        </authorList>
    </citation>
    <scope>NUCLEOTIDE SEQUENCE</scope>
</reference>
<dbReference type="InterPro" id="IPR011009">
    <property type="entry name" value="Kinase-like_dom_sf"/>
</dbReference>
<proteinExistence type="predicted"/>
<accession>N6TWF1</accession>
<organism evidence="1">
    <name type="scientific">Dendroctonus ponderosae</name>
    <name type="common">Mountain pine beetle</name>
    <dbReference type="NCBI Taxonomy" id="77166"/>
    <lineage>
        <taxon>Eukaryota</taxon>
        <taxon>Metazoa</taxon>
        <taxon>Ecdysozoa</taxon>
        <taxon>Arthropoda</taxon>
        <taxon>Hexapoda</taxon>
        <taxon>Insecta</taxon>
        <taxon>Pterygota</taxon>
        <taxon>Neoptera</taxon>
        <taxon>Endopterygota</taxon>
        <taxon>Coleoptera</taxon>
        <taxon>Polyphaga</taxon>
        <taxon>Cucujiformia</taxon>
        <taxon>Curculionidae</taxon>
        <taxon>Scolytinae</taxon>
        <taxon>Dendroctonus</taxon>
    </lineage>
</organism>
<gene>
    <name evidence="1" type="ORF">YQE_09823</name>
</gene>
<dbReference type="PANTHER" id="PTHR11012:SF30">
    <property type="entry name" value="PROTEIN KINASE-LIKE DOMAIN-CONTAINING"/>
    <property type="match status" value="1"/>
</dbReference>
<dbReference type="EMBL" id="KB741156">
    <property type="protein sequence ID" value="ENN73575.1"/>
    <property type="molecule type" value="Genomic_DNA"/>
</dbReference>
<dbReference type="OMA" id="ERMIFAP"/>
<dbReference type="Gene3D" id="3.90.1200.10">
    <property type="match status" value="1"/>
</dbReference>
<dbReference type="Pfam" id="PF02958">
    <property type="entry name" value="EcKL"/>
    <property type="match status" value="1"/>
</dbReference>
<protein>
    <submittedName>
        <fullName evidence="1">Uncharacterized protein</fullName>
    </submittedName>
</protein>
<dbReference type="SMART" id="SM00587">
    <property type="entry name" value="CHK"/>
    <property type="match status" value="1"/>
</dbReference>
<sequence>MYLVEQGLLYECTNFRFSVIISLFIRRQSLVKPSSAMILDHLELLQQAFGPGKFDVEDQTELSSQGANYLGVVTSVTLHGKNPSKTLRLIVKAAQGSQQAVRSSRAILPAFERELELYQTVLPVLASFQAEFHLSSPFVAAACFAGSLSPGKEALVLEDLRPKGFQLCPTPDGLDFCHQAAVFREYARLHAVSLAFRDKAPEQFLELTRKIERNFLEQRAAQRPELYEEQRRVVLAMGKTALDGQHEERRQQFEVEYRRFLEEEPEEELLAVCHGDCHPNNILFQYAEGLESPKVALIDWQLSSLASPMRDLTFVLFACASKEALDRRGELLLIYHASIRTSLQEFGCEADKLFSYETLQRHWNKYSPYGLYRAQVVLKLMLLTPEERAELEASCSILEVLKKDFATSSKFAQRVRALFAALSVKM</sequence>
<dbReference type="InterPro" id="IPR015897">
    <property type="entry name" value="CHK_kinase-like"/>
</dbReference>
<name>N6TWF1_DENPD</name>